<gene>
    <name evidence="1" type="ORF">TIFTF001_001627</name>
</gene>
<dbReference type="EMBL" id="BTGU01000002">
    <property type="protein sequence ID" value="GMN27393.1"/>
    <property type="molecule type" value="Genomic_DNA"/>
</dbReference>
<keyword evidence="2" id="KW-1185">Reference proteome</keyword>
<comment type="caution">
    <text evidence="1">The sequence shown here is derived from an EMBL/GenBank/DDBJ whole genome shotgun (WGS) entry which is preliminary data.</text>
</comment>
<reference evidence="1" key="1">
    <citation type="submission" date="2023-07" db="EMBL/GenBank/DDBJ databases">
        <title>draft genome sequence of fig (Ficus carica).</title>
        <authorList>
            <person name="Takahashi T."/>
            <person name="Nishimura K."/>
        </authorList>
    </citation>
    <scope>NUCLEOTIDE SEQUENCE</scope>
</reference>
<name>A0AA87Z0Z7_FICCA</name>
<proteinExistence type="predicted"/>
<protein>
    <submittedName>
        <fullName evidence="1">Uncharacterized protein</fullName>
    </submittedName>
</protein>
<accession>A0AA87Z0Z7</accession>
<evidence type="ECO:0000313" key="2">
    <source>
        <dbReference type="Proteomes" id="UP001187192"/>
    </source>
</evidence>
<sequence>MNNQGWGISSNISKPWYDIRPQHAESPPNLQALVAQFLEETKLRIEKLERMEVLPMRRKALMVNFYKELEASSEFHHDELTEIEEEWELFEDDSSKEEKTQDLCIDEESQEEVHESRPLEISIVMPPPIKHDHIYEDLMWPTPLPPTLASFLHAHRTHPSKPSLIKAKLIYGVHGQLELWKAFGSVVRSLGAIRGVRRQFCASLVFKEGESIPQHAKNFATAHLWASS</sequence>
<dbReference type="AlphaFoldDB" id="A0AA87Z0Z7"/>
<evidence type="ECO:0000313" key="1">
    <source>
        <dbReference type="EMBL" id="GMN27393.1"/>
    </source>
</evidence>
<dbReference type="Proteomes" id="UP001187192">
    <property type="component" value="Unassembled WGS sequence"/>
</dbReference>
<organism evidence="1 2">
    <name type="scientific">Ficus carica</name>
    <name type="common">Common fig</name>
    <dbReference type="NCBI Taxonomy" id="3494"/>
    <lineage>
        <taxon>Eukaryota</taxon>
        <taxon>Viridiplantae</taxon>
        <taxon>Streptophyta</taxon>
        <taxon>Embryophyta</taxon>
        <taxon>Tracheophyta</taxon>
        <taxon>Spermatophyta</taxon>
        <taxon>Magnoliopsida</taxon>
        <taxon>eudicotyledons</taxon>
        <taxon>Gunneridae</taxon>
        <taxon>Pentapetalae</taxon>
        <taxon>rosids</taxon>
        <taxon>fabids</taxon>
        <taxon>Rosales</taxon>
        <taxon>Moraceae</taxon>
        <taxon>Ficeae</taxon>
        <taxon>Ficus</taxon>
    </lineage>
</organism>